<dbReference type="SUPFAM" id="SSF110296">
    <property type="entry name" value="Oligoxyloglucan reducing end-specific cellobiohydrolase"/>
    <property type="match status" value="1"/>
</dbReference>
<dbReference type="Proteomes" id="UP000183987">
    <property type="component" value="Unassembled WGS sequence"/>
</dbReference>
<feature type="signal peptide" evidence="1">
    <location>
        <begin position="1"/>
        <end position="30"/>
    </location>
</feature>
<dbReference type="InterPro" id="IPR052025">
    <property type="entry name" value="Xyloglucanase_GH74"/>
</dbReference>
<keyword evidence="3" id="KW-1185">Reference proteome</keyword>
<dbReference type="RefSeq" id="WP_178352782.1">
    <property type="nucleotide sequence ID" value="NZ_FQUE01000012.1"/>
</dbReference>
<evidence type="ECO:0000256" key="1">
    <source>
        <dbReference type="SAM" id="SignalP"/>
    </source>
</evidence>
<dbReference type="AlphaFoldDB" id="A0A1M5EEK9"/>
<dbReference type="Gene3D" id="2.130.10.10">
    <property type="entry name" value="YVTN repeat-like/Quinoprotein amine dehydrogenase"/>
    <property type="match status" value="2"/>
</dbReference>
<proteinExistence type="predicted"/>
<organism evidence="2 3">
    <name type="scientific">Loktanella atrilutea</name>
    <dbReference type="NCBI Taxonomy" id="366533"/>
    <lineage>
        <taxon>Bacteria</taxon>
        <taxon>Pseudomonadati</taxon>
        <taxon>Pseudomonadota</taxon>
        <taxon>Alphaproteobacteria</taxon>
        <taxon>Rhodobacterales</taxon>
        <taxon>Roseobacteraceae</taxon>
        <taxon>Loktanella</taxon>
    </lineage>
</organism>
<reference evidence="3" key="1">
    <citation type="submission" date="2016-11" db="EMBL/GenBank/DDBJ databases">
        <authorList>
            <person name="Varghese N."/>
            <person name="Submissions S."/>
        </authorList>
    </citation>
    <scope>NUCLEOTIDE SEQUENCE [LARGE SCALE GENOMIC DNA]</scope>
    <source>
        <strain evidence="3">DSM 29326</strain>
    </source>
</reference>
<evidence type="ECO:0000313" key="3">
    <source>
        <dbReference type="Proteomes" id="UP000183987"/>
    </source>
</evidence>
<keyword evidence="1" id="KW-0732">Signal</keyword>
<accession>A0A1M5EEK9</accession>
<dbReference type="PANTHER" id="PTHR43739">
    <property type="entry name" value="XYLOGLUCANASE (EUROFUNG)"/>
    <property type="match status" value="1"/>
</dbReference>
<dbReference type="PANTHER" id="PTHR43739:SF5">
    <property type="entry name" value="EXO-ALPHA-SIALIDASE"/>
    <property type="match status" value="1"/>
</dbReference>
<name>A0A1M5EEK9_LOKAT</name>
<dbReference type="EMBL" id="FQUE01000012">
    <property type="protein sequence ID" value="SHF77655.1"/>
    <property type="molecule type" value="Genomic_DNA"/>
</dbReference>
<sequence>MLKSLTRRCMLSSGLAAVGLALATPQASFAASDQLTFQALTFDDGAIVAALDDGLWRVADTGATPLSDPGAVVSLTSHPERPGTLYAALRDGGLRRSTDGGESWTKADKGLPASPVLSVTMAAQAPDMLYAVLAGDGLWRSEDAGETWTFVMDRPYLDGAEHDVLSLVSVASQTGMGGIWLYAGTAAGLTRVPDCFCRWQDVTAGDALDALAAGKTPAPTASLPAGVPVRNLGLANAAPDQIYAGLETGLWASTDAGVDWALMSSEPVAALAVDPTNPLHVVAARPDGLSDTRDGGASWSLLTFTKEN</sequence>
<dbReference type="CDD" id="cd15482">
    <property type="entry name" value="Sialidase_non-viral"/>
    <property type="match status" value="1"/>
</dbReference>
<dbReference type="InterPro" id="IPR015943">
    <property type="entry name" value="WD40/YVTN_repeat-like_dom_sf"/>
</dbReference>
<dbReference type="GO" id="GO:0010411">
    <property type="term" value="P:xyloglucan metabolic process"/>
    <property type="evidence" value="ECO:0007669"/>
    <property type="project" value="TreeGrafter"/>
</dbReference>
<dbReference type="STRING" id="366533.SAMN05444339_11264"/>
<protein>
    <recommendedName>
        <fullName evidence="4">Photosynthesis system II assembly factor Ycf48/Hcf136-like domain-containing protein</fullName>
    </recommendedName>
</protein>
<dbReference type="PROSITE" id="PS51318">
    <property type="entry name" value="TAT"/>
    <property type="match status" value="1"/>
</dbReference>
<dbReference type="InterPro" id="IPR006311">
    <property type="entry name" value="TAT_signal"/>
</dbReference>
<evidence type="ECO:0008006" key="4">
    <source>
        <dbReference type="Google" id="ProtNLM"/>
    </source>
</evidence>
<feature type="chain" id="PRO_5013382016" description="Photosynthesis system II assembly factor Ycf48/Hcf136-like domain-containing protein" evidence="1">
    <location>
        <begin position="31"/>
        <end position="308"/>
    </location>
</feature>
<gene>
    <name evidence="2" type="ORF">SAMN05444339_11264</name>
</gene>
<evidence type="ECO:0000313" key="2">
    <source>
        <dbReference type="EMBL" id="SHF77655.1"/>
    </source>
</evidence>